<comment type="caution">
    <text evidence="1">The sequence shown here is derived from an EMBL/GenBank/DDBJ whole genome shotgun (WGS) entry which is preliminary data.</text>
</comment>
<evidence type="ECO:0000313" key="2">
    <source>
        <dbReference type="Proteomes" id="UP000778970"/>
    </source>
</evidence>
<protein>
    <submittedName>
        <fullName evidence="1">Uncharacterized protein</fullName>
    </submittedName>
</protein>
<dbReference type="Pfam" id="PF19662">
    <property type="entry name" value="DUF6165"/>
    <property type="match status" value="1"/>
</dbReference>
<gene>
    <name evidence="1" type="ORF">CKO21_02215</name>
</gene>
<accession>A0A934UZ24</accession>
<proteinExistence type="predicted"/>
<organism evidence="1 2">
    <name type="scientific">Rhodovibrio salinarum</name>
    <dbReference type="NCBI Taxonomy" id="1087"/>
    <lineage>
        <taxon>Bacteria</taxon>
        <taxon>Pseudomonadati</taxon>
        <taxon>Pseudomonadota</taxon>
        <taxon>Alphaproteobacteria</taxon>
        <taxon>Rhodospirillales</taxon>
        <taxon>Rhodovibrionaceae</taxon>
        <taxon>Rhodovibrio</taxon>
    </lineage>
</organism>
<reference evidence="1" key="2">
    <citation type="journal article" date="2020" name="Microorganisms">
        <title>Osmotic Adaptation and Compatible Solute Biosynthesis of Phototrophic Bacteria as Revealed from Genome Analyses.</title>
        <authorList>
            <person name="Imhoff J.F."/>
            <person name="Rahn T."/>
            <person name="Kunzel S."/>
            <person name="Keller A."/>
            <person name="Neulinger S.C."/>
        </authorList>
    </citation>
    <scope>NUCLEOTIDE SEQUENCE</scope>
    <source>
        <strain evidence="1">DSM 9154</strain>
    </source>
</reference>
<sequence length="131" mass="14731">MSASAITVEVAAGELLDKITILEIKEAKFTDPSKLANVRAELETLRAARDANLPSNAGIDQAVDGLRAVNQQLWDIEDEIREHERNQDFGARFIELARAVYKTNDRRADLKREINDLTGSRLKEEKSYAAY</sequence>
<dbReference type="InterPro" id="IPR046163">
    <property type="entry name" value="DUF6165"/>
</dbReference>
<reference evidence="1" key="1">
    <citation type="submission" date="2017-08" db="EMBL/GenBank/DDBJ databases">
        <authorList>
            <person name="Imhoff J.F."/>
            <person name="Rahn T."/>
            <person name="Kuenzel S."/>
            <person name="Neulinger S.C."/>
        </authorList>
    </citation>
    <scope>NUCLEOTIDE SEQUENCE</scope>
    <source>
        <strain evidence="1">DSM 9154</strain>
    </source>
</reference>
<dbReference type="AlphaFoldDB" id="A0A934UZ24"/>
<dbReference type="EMBL" id="NRRE01000009">
    <property type="protein sequence ID" value="MBK1696059.1"/>
    <property type="molecule type" value="Genomic_DNA"/>
</dbReference>
<dbReference type="Proteomes" id="UP000778970">
    <property type="component" value="Unassembled WGS sequence"/>
</dbReference>
<name>A0A934UZ24_9PROT</name>
<keyword evidence="2" id="KW-1185">Reference proteome</keyword>
<dbReference type="RefSeq" id="WP_027289928.1">
    <property type="nucleotide sequence ID" value="NZ_NRRE01000009.1"/>
</dbReference>
<evidence type="ECO:0000313" key="1">
    <source>
        <dbReference type="EMBL" id="MBK1696059.1"/>
    </source>
</evidence>